<dbReference type="InterPro" id="IPR001370">
    <property type="entry name" value="BIR_rpt"/>
</dbReference>
<dbReference type="Pfam" id="PF13920">
    <property type="entry name" value="zf-C3HC4_3"/>
    <property type="match status" value="1"/>
</dbReference>
<evidence type="ECO:0000256" key="5">
    <source>
        <dbReference type="ARBA" id="ARBA00022833"/>
    </source>
</evidence>
<dbReference type="PROSITE" id="PS01282">
    <property type="entry name" value="BIR_REPEAT_1"/>
    <property type="match status" value="2"/>
</dbReference>
<dbReference type="GO" id="GO:0006915">
    <property type="term" value="P:apoptotic process"/>
    <property type="evidence" value="ECO:0007669"/>
    <property type="project" value="UniProtKB-KW"/>
</dbReference>
<accession>A0AAN9BN07</accession>
<evidence type="ECO:0000313" key="9">
    <source>
        <dbReference type="EMBL" id="KAK7108240.1"/>
    </source>
</evidence>
<dbReference type="PANTHER" id="PTHR10044">
    <property type="entry name" value="INHIBITOR OF APOPTOSIS"/>
    <property type="match status" value="1"/>
</dbReference>
<dbReference type="Gene3D" id="1.10.1170.10">
    <property type="entry name" value="Inhibitor Of Apoptosis Protein (2mihbC-IAP-1), Chain A"/>
    <property type="match status" value="2"/>
</dbReference>
<dbReference type="EMBL" id="JBAMIC010000004">
    <property type="protein sequence ID" value="KAK7108240.1"/>
    <property type="molecule type" value="Genomic_DNA"/>
</dbReference>
<dbReference type="FunFam" id="1.10.1170.10:FF:000002">
    <property type="entry name" value="Baculoviral IAP repeat containing 7"/>
    <property type="match status" value="1"/>
</dbReference>
<dbReference type="PANTHER" id="PTHR10044:SF139">
    <property type="entry name" value="DEATH-ASSOCIATED INHIBITOR OF APOPTOSIS 2"/>
    <property type="match status" value="1"/>
</dbReference>
<feature type="region of interest" description="Disordered" evidence="7">
    <location>
        <begin position="230"/>
        <end position="263"/>
    </location>
</feature>
<dbReference type="SUPFAM" id="SSF57924">
    <property type="entry name" value="Inhibitor of apoptosis (IAP) repeat"/>
    <property type="match status" value="2"/>
</dbReference>
<feature type="domain" description="RING-type" evidence="8">
    <location>
        <begin position="440"/>
        <end position="475"/>
    </location>
</feature>
<dbReference type="CDD" id="cd00022">
    <property type="entry name" value="BIR"/>
    <property type="match status" value="2"/>
</dbReference>
<proteinExistence type="inferred from homology"/>
<dbReference type="InterPro" id="IPR001841">
    <property type="entry name" value="Znf_RING"/>
</dbReference>
<dbReference type="GO" id="GO:0008270">
    <property type="term" value="F:zinc ion binding"/>
    <property type="evidence" value="ECO:0007669"/>
    <property type="project" value="UniProtKB-KW"/>
</dbReference>
<dbReference type="PROSITE" id="PS50089">
    <property type="entry name" value="ZF_RING_2"/>
    <property type="match status" value="1"/>
</dbReference>
<dbReference type="FunFam" id="1.10.1170.10:FF:000003">
    <property type="entry name" value="E3 ubiquitin-protein ligase XIAP"/>
    <property type="match status" value="1"/>
</dbReference>
<dbReference type="InterPro" id="IPR013083">
    <property type="entry name" value="Znf_RING/FYVE/PHD"/>
</dbReference>
<keyword evidence="10" id="KW-1185">Reference proteome</keyword>
<keyword evidence="5" id="KW-0862">Zinc</keyword>
<evidence type="ECO:0000256" key="3">
    <source>
        <dbReference type="ARBA" id="ARBA00022723"/>
    </source>
</evidence>
<keyword evidence="3" id="KW-0479">Metal-binding</keyword>
<evidence type="ECO:0000313" key="10">
    <source>
        <dbReference type="Proteomes" id="UP001374579"/>
    </source>
</evidence>
<dbReference type="InterPro" id="IPR050784">
    <property type="entry name" value="IAP"/>
</dbReference>
<name>A0AAN9BN07_9CAEN</name>
<comment type="similarity">
    <text evidence="1">Belongs to the IAP family.</text>
</comment>
<sequence>MGDHRGRDIAPDEDRFNYRHPVSASSDALPDRDVEEDGMFINNHVQETFRTNGLGNGFHSRGNSHPFEQMDETSDAVGSIERRVFPSQRRQVANTATFYKSEENRLKTFRDWRYQEIVRKEDLARNGFMYTGSGDKVRCVYCNGMLRQWDRGDVVEEEHRRNYPECPFILEENGVGNVPFHPTTNGYNHTDDSYVPEVRSTTSARRDQGHDIDPIEDRCGAYRSQPAYTNGHHVSDAVSGANNSTGEDESGERCYSTSPRNPRMAVEPSRLATFDGWPAQMKQKPKELAQAGLYYTGDGDKVKCFHCDVLLYNWDPEDDPFVEHARWFPDCEYIRLVKGEDFVRDVKNGKNVHDHVMQTPAVLAVLYEGHTVDTVQKALDAMKAKDGPDEVISAERLLNTVLEIEDAENSTVRHVNGVDVPEDVTKLRNEYEDLKEKQLCKICMDKDMEVIFYPCKHIVCCASCGMSVRQCPICRKRVQSVDKVFMS</sequence>
<feature type="region of interest" description="Disordered" evidence="7">
    <location>
        <begin position="1"/>
        <end position="32"/>
    </location>
</feature>
<dbReference type="GO" id="GO:0051726">
    <property type="term" value="P:regulation of cell cycle"/>
    <property type="evidence" value="ECO:0007669"/>
    <property type="project" value="TreeGrafter"/>
</dbReference>
<dbReference type="Proteomes" id="UP001374579">
    <property type="component" value="Unassembled WGS sequence"/>
</dbReference>
<dbReference type="PROSITE" id="PS50143">
    <property type="entry name" value="BIR_REPEAT_2"/>
    <property type="match status" value="2"/>
</dbReference>
<keyword evidence="2" id="KW-0053">Apoptosis</keyword>
<comment type="caution">
    <text evidence="9">The sequence shown here is derived from an EMBL/GenBank/DDBJ whole genome shotgun (WGS) entry which is preliminary data.</text>
</comment>
<protein>
    <recommendedName>
        <fullName evidence="8">RING-type domain-containing protein</fullName>
    </recommendedName>
</protein>
<keyword evidence="4 6" id="KW-0863">Zinc-finger</keyword>
<dbReference type="GO" id="GO:0005737">
    <property type="term" value="C:cytoplasm"/>
    <property type="evidence" value="ECO:0007669"/>
    <property type="project" value="TreeGrafter"/>
</dbReference>
<dbReference type="AlphaFoldDB" id="A0AAN9BN07"/>
<organism evidence="9 10">
    <name type="scientific">Littorina saxatilis</name>
    <dbReference type="NCBI Taxonomy" id="31220"/>
    <lineage>
        <taxon>Eukaryota</taxon>
        <taxon>Metazoa</taxon>
        <taxon>Spiralia</taxon>
        <taxon>Lophotrochozoa</taxon>
        <taxon>Mollusca</taxon>
        <taxon>Gastropoda</taxon>
        <taxon>Caenogastropoda</taxon>
        <taxon>Littorinimorpha</taxon>
        <taxon>Littorinoidea</taxon>
        <taxon>Littorinidae</taxon>
        <taxon>Littorina</taxon>
    </lineage>
</organism>
<evidence type="ECO:0000256" key="6">
    <source>
        <dbReference type="PROSITE-ProRule" id="PRU00175"/>
    </source>
</evidence>
<dbReference type="Pfam" id="PF00653">
    <property type="entry name" value="BIR"/>
    <property type="match status" value="2"/>
</dbReference>
<evidence type="ECO:0000256" key="4">
    <source>
        <dbReference type="ARBA" id="ARBA00022771"/>
    </source>
</evidence>
<dbReference type="GO" id="GO:0005634">
    <property type="term" value="C:nucleus"/>
    <property type="evidence" value="ECO:0007669"/>
    <property type="project" value="TreeGrafter"/>
</dbReference>
<evidence type="ECO:0000256" key="7">
    <source>
        <dbReference type="SAM" id="MobiDB-lite"/>
    </source>
</evidence>
<dbReference type="SMART" id="SM00238">
    <property type="entry name" value="BIR"/>
    <property type="match status" value="2"/>
</dbReference>
<evidence type="ECO:0000256" key="2">
    <source>
        <dbReference type="ARBA" id="ARBA00022703"/>
    </source>
</evidence>
<reference evidence="9 10" key="1">
    <citation type="submission" date="2024-02" db="EMBL/GenBank/DDBJ databases">
        <title>Chromosome-scale genome assembly of the rough periwinkle Littorina saxatilis.</title>
        <authorList>
            <person name="De Jode A."/>
            <person name="Faria R."/>
            <person name="Formenti G."/>
            <person name="Sims Y."/>
            <person name="Smith T.P."/>
            <person name="Tracey A."/>
            <person name="Wood J.M.D."/>
            <person name="Zagrodzka Z.B."/>
            <person name="Johannesson K."/>
            <person name="Butlin R.K."/>
            <person name="Leder E.H."/>
        </authorList>
    </citation>
    <scope>NUCLEOTIDE SEQUENCE [LARGE SCALE GENOMIC DNA]</scope>
    <source>
        <strain evidence="9">Snail1</strain>
        <tissue evidence="9">Muscle</tissue>
    </source>
</reference>
<feature type="compositionally biased region" description="Basic and acidic residues" evidence="7">
    <location>
        <begin position="1"/>
        <end position="17"/>
    </location>
</feature>
<evidence type="ECO:0000259" key="8">
    <source>
        <dbReference type="PROSITE" id="PS50089"/>
    </source>
</evidence>
<evidence type="ECO:0000256" key="1">
    <source>
        <dbReference type="ARBA" id="ARBA00006672"/>
    </source>
</evidence>
<dbReference type="CDD" id="cd16510">
    <property type="entry name" value="RING-HC_IAPs"/>
    <property type="match status" value="1"/>
</dbReference>
<dbReference type="Gene3D" id="3.30.40.10">
    <property type="entry name" value="Zinc/RING finger domain, C3HC4 (zinc finger)"/>
    <property type="match status" value="1"/>
</dbReference>
<gene>
    <name evidence="9" type="ORF">V1264_016011</name>
</gene>